<evidence type="ECO:0000313" key="4">
    <source>
        <dbReference type="Proteomes" id="UP000826234"/>
    </source>
</evidence>
<name>A0ABQ7TQL2_PHRPL</name>
<comment type="similarity">
    <text evidence="1">Belongs to the RRN3 family.</text>
</comment>
<accession>A0ABQ7TQL2</accession>
<evidence type="ECO:0000313" key="3">
    <source>
        <dbReference type="EMBL" id="KAH0631876.1"/>
    </source>
</evidence>
<dbReference type="EMBL" id="JAIPUX010000026">
    <property type="protein sequence ID" value="KAH0631876.1"/>
    <property type="molecule type" value="Genomic_DNA"/>
</dbReference>
<dbReference type="Pfam" id="PF05327">
    <property type="entry name" value="RRN3"/>
    <property type="match status" value="3"/>
</dbReference>
<feature type="region of interest" description="Disordered" evidence="2">
    <location>
        <begin position="614"/>
        <end position="633"/>
    </location>
</feature>
<dbReference type="InterPro" id="IPR007991">
    <property type="entry name" value="RNA_pol_I_trans_ini_fac_RRN3"/>
</dbReference>
<keyword evidence="4" id="KW-1185">Reference proteome</keyword>
<evidence type="ECO:0000256" key="1">
    <source>
        <dbReference type="ARBA" id="ARBA00010098"/>
    </source>
</evidence>
<proteinExistence type="inferred from homology"/>
<dbReference type="PANTHER" id="PTHR12790:SF0">
    <property type="entry name" value="RNA POLYMERASE I-SPECIFIC TRANSCRIPTION INITIATION FACTOR RRN3-RELATED"/>
    <property type="match status" value="1"/>
</dbReference>
<dbReference type="Proteomes" id="UP000826234">
    <property type="component" value="Unassembled WGS sequence"/>
</dbReference>
<dbReference type="PANTHER" id="PTHR12790">
    <property type="entry name" value="TRANSCRIPTION INITIATION FACTOR IA RRN3"/>
    <property type="match status" value="1"/>
</dbReference>
<reference evidence="3 4" key="1">
    <citation type="journal article" date="2022" name="Gigascience">
        <title>A chromosome-level genome assembly and annotation of the desert horned lizard, Phrynosoma platyrhinos, provides insight into chromosomal rearrangements among reptiles.</title>
        <authorList>
            <person name="Koochekian N."/>
            <person name="Ascanio A."/>
            <person name="Farleigh K."/>
            <person name="Card D.C."/>
            <person name="Schield D.R."/>
            <person name="Castoe T.A."/>
            <person name="Jezkova T."/>
        </authorList>
    </citation>
    <scope>NUCLEOTIDE SEQUENCE [LARGE SCALE GENOMIC DNA]</scope>
    <source>
        <strain evidence="3">NK-2021</strain>
    </source>
</reference>
<organism evidence="3 4">
    <name type="scientific">Phrynosoma platyrhinos</name>
    <name type="common">Desert horned lizard</name>
    <dbReference type="NCBI Taxonomy" id="52577"/>
    <lineage>
        <taxon>Eukaryota</taxon>
        <taxon>Metazoa</taxon>
        <taxon>Chordata</taxon>
        <taxon>Craniata</taxon>
        <taxon>Vertebrata</taxon>
        <taxon>Euteleostomi</taxon>
        <taxon>Lepidosauria</taxon>
        <taxon>Squamata</taxon>
        <taxon>Bifurcata</taxon>
        <taxon>Unidentata</taxon>
        <taxon>Episquamata</taxon>
        <taxon>Toxicofera</taxon>
        <taxon>Iguania</taxon>
        <taxon>Phrynosomatidae</taxon>
        <taxon>Phrynosomatinae</taxon>
        <taxon>Phrynosoma</taxon>
    </lineage>
</organism>
<evidence type="ECO:0000256" key="2">
    <source>
        <dbReference type="SAM" id="MobiDB-lite"/>
    </source>
</evidence>
<evidence type="ECO:0008006" key="5">
    <source>
        <dbReference type="Google" id="ProtNLM"/>
    </source>
</evidence>
<protein>
    <recommendedName>
        <fullName evidence="5">RNA polymerase I-specific transcription initiation factor RRN3</fullName>
    </recommendedName>
</protein>
<comment type="caution">
    <text evidence="3">The sequence shown here is derived from an EMBL/GenBank/DDBJ whole genome shotgun (WGS) entry which is preliminary data.</text>
</comment>
<sequence length="663" mass="75264">MLSADEFLRSPPRKTVRFGGTLEEILLRYQKGDTTDFALLQHQLLDPDIKDDQIINWLHEFRSSVTLLTKDFEQLVRILLKVPWLRRSQAVVEEYLAFLARITIRENNVDISDSDDDENVPEGFNTCHRALQTIVKYVPLTPQFLMPVLAEKFPFINKSETTLVSAPRKDIEAAEEVESVENAEKGLFNLLRTMVMETFLFLGKLDVGNTKHLYRDLVAVFDKLILPTHGSCHVQYVMFYLSSFKLGIAEAFVEHLWKKIRDPNTPAVIRQAAANYIGSFLARAKFIPVVTVKACLDLLVNWLHLYIDNQGSGLKAFCDIALHGSFYAACQAVFYVVIFRHKQILDGNLKKGKCDTTASVQNGWVQKICLDFDSGIFVGINIRPVSYLEAGLSFLQNLNFERIVMSQLNPLKVCLPAIVNFFAALTRLETAEKPDRLSVLMAVSIDTKIIRNPLRSCLWGLLLDVERSSRWFIMFLPHPRSPMPAQLPKYHVHVPQQGEILGTGIGKKEAFEGQGTLPVLISRKFTWLFLRFSRKYQIAFCDTIIERNRRQALPVIRSSCGGDSIETSTNPLDSFFPFDPYILKRSKNIIDPLYQFWEEQSTEDLEKTTDVINESKGEDDDDFLNGETPQNDGMIGMMPGSFDSSLPNTEMCVGSPPVTSLLL</sequence>
<gene>
    <name evidence="3" type="ORF">JD844_019769</name>
</gene>